<dbReference type="InterPro" id="IPR001296">
    <property type="entry name" value="Glyco_trans_1"/>
</dbReference>
<keyword evidence="4" id="KW-0808">Transferase</keyword>
<gene>
    <name evidence="4" type="ORF">SAMN05660330_01571</name>
</gene>
<dbReference type="RefSeq" id="WP_092221518.1">
    <property type="nucleotide sequence ID" value="NZ_FNJI01000008.1"/>
</dbReference>
<dbReference type="Pfam" id="PF00534">
    <property type="entry name" value="Glycos_transf_1"/>
    <property type="match status" value="1"/>
</dbReference>
<dbReference type="OrthoDB" id="433681at2"/>
<feature type="transmembrane region" description="Helical" evidence="1">
    <location>
        <begin position="90"/>
        <end position="111"/>
    </location>
</feature>
<dbReference type="Gene3D" id="3.40.50.2000">
    <property type="entry name" value="Glycogen Phosphorylase B"/>
    <property type="match status" value="2"/>
</dbReference>
<name>A0A1H0P458_9BACT</name>
<dbReference type="AlphaFoldDB" id="A0A1H0P458"/>
<keyword evidence="1" id="KW-1133">Transmembrane helix</keyword>
<evidence type="ECO:0000256" key="1">
    <source>
        <dbReference type="SAM" id="Phobius"/>
    </source>
</evidence>
<accession>A0A1H0P458</accession>
<dbReference type="SUPFAM" id="SSF53756">
    <property type="entry name" value="UDP-Glycosyltransferase/glycogen phosphorylase"/>
    <property type="match status" value="1"/>
</dbReference>
<dbReference type="InterPro" id="IPR028098">
    <property type="entry name" value="Glyco_trans_4-like_N"/>
</dbReference>
<protein>
    <submittedName>
        <fullName evidence="4">Glycosyltransferase involved in cell wall bisynthesis</fullName>
    </submittedName>
</protein>
<dbReference type="EMBL" id="FNJI01000008">
    <property type="protein sequence ID" value="SDO99744.1"/>
    <property type="molecule type" value="Genomic_DNA"/>
</dbReference>
<keyword evidence="5" id="KW-1185">Reference proteome</keyword>
<feature type="domain" description="Glycosyltransferase subfamily 4-like N-terminal" evidence="3">
    <location>
        <begin position="27"/>
        <end position="203"/>
    </location>
</feature>
<evidence type="ECO:0000313" key="5">
    <source>
        <dbReference type="Proteomes" id="UP000199073"/>
    </source>
</evidence>
<keyword evidence="1" id="KW-0812">Transmembrane</keyword>
<dbReference type="Pfam" id="PF13439">
    <property type="entry name" value="Glyco_transf_4"/>
    <property type="match status" value="1"/>
</dbReference>
<reference evidence="4 5" key="1">
    <citation type="submission" date="2016-10" db="EMBL/GenBank/DDBJ databases">
        <authorList>
            <person name="de Groot N.N."/>
        </authorList>
    </citation>
    <scope>NUCLEOTIDE SEQUENCE [LARGE SCALE GENOMIC DNA]</scope>
    <source>
        <strain evidence="4 5">DSM 12130</strain>
    </source>
</reference>
<feature type="domain" description="Glycosyl transferase family 1" evidence="2">
    <location>
        <begin position="221"/>
        <end position="383"/>
    </location>
</feature>
<dbReference type="PANTHER" id="PTHR45947:SF3">
    <property type="entry name" value="SULFOQUINOVOSYL TRANSFERASE SQD2"/>
    <property type="match status" value="1"/>
</dbReference>
<sequence>MIRKQKPKLLVVTSTFPRWKEDTDPPFVYELSRRLTKKFDVIVHTPHYPGALRKENLENISVYRFRYFWTRYEKLAGSTGILPTLKSNRLYYGLVPFFLFAQFFSLLKLVIKNKPDVIHAHWIIPQGFVAVLVKLITGVPVVATAHGADIFGLSGAGFNLVKRFTLKKINTGTVVSQALVDAVSESICIDKKLDIIPMGVDSQVFTSERKDLSLLKRYNINGPVLLFVGRLTEKKGVKHLIDAMPDVLKYEPDARLLIVGSGELENKLRRQTESIGLKDKIHFVGAVSNGEIAKYYATADIFIGPSIKDKNGDTEGFGLTFVEAAMSGCLVIASDIGGVGDIVIDNETGFLVVAGNSKKLSEKIIFVLKNNNNFQEIAKKAREFCVENYEWKVIVTKYDKIFLKNIKCFMHCNKKRGFFN</sequence>
<dbReference type="InterPro" id="IPR050194">
    <property type="entry name" value="Glycosyltransferase_grp1"/>
</dbReference>
<evidence type="ECO:0000313" key="4">
    <source>
        <dbReference type="EMBL" id="SDO99744.1"/>
    </source>
</evidence>
<organism evidence="4 5">
    <name type="scientific">Desulforhopalus singaporensis</name>
    <dbReference type="NCBI Taxonomy" id="91360"/>
    <lineage>
        <taxon>Bacteria</taxon>
        <taxon>Pseudomonadati</taxon>
        <taxon>Thermodesulfobacteriota</taxon>
        <taxon>Desulfobulbia</taxon>
        <taxon>Desulfobulbales</taxon>
        <taxon>Desulfocapsaceae</taxon>
        <taxon>Desulforhopalus</taxon>
    </lineage>
</organism>
<dbReference type="PANTHER" id="PTHR45947">
    <property type="entry name" value="SULFOQUINOVOSYL TRANSFERASE SQD2"/>
    <property type="match status" value="1"/>
</dbReference>
<dbReference type="Proteomes" id="UP000199073">
    <property type="component" value="Unassembled WGS sequence"/>
</dbReference>
<proteinExistence type="predicted"/>
<evidence type="ECO:0000259" key="2">
    <source>
        <dbReference type="Pfam" id="PF00534"/>
    </source>
</evidence>
<dbReference type="GO" id="GO:0016757">
    <property type="term" value="F:glycosyltransferase activity"/>
    <property type="evidence" value="ECO:0007669"/>
    <property type="project" value="InterPro"/>
</dbReference>
<keyword evidence="1" id="KW-0472">Membrane</keyword>
<evidence type="ECO:0000259" key="3">
    <source>
        <dbReference type="Pfam" id="PF13439"/>
    </source>
</evidence>
<dbReference type="STRING" id="91360.SAMN05660330_01571"/>